<name>A0A934IPI7_9HYPH</name>
<feature type="transmembrane region" description="Helical" evidence="2">
    <location>
        <begin position="273"/>
        <end position="294"/>
    </location>
</feature>
<evidence type="ECO:0000256" key="1">
    <source>
        <dbReference type="SAM" id="MobiDB-lite"/>
    </source>
</evidence>
<evidence type="ECO:0000313" key="4">
    <source>
        <dbReference type="Proteomes" id="UP000609531"/>
    </source>
</evidence>
<feature type="compositionally biased region" description="Low complexity" evidence="1">
    <location>
        <begin position="390"/>
        <end position="418"/>
    </location>
</feature>
<keyword evidence="2" id="KW-0472">Membrane</keyword>
<reference evidence="3" key="1">
    <citation type="submission" date="2020-12" db="EMBL/GenBank/DDBJ databases">
        <title>Bacterial taxonomy.</title>
        <authorList>
            <person name="Pan X."/>
        </authorList>
    </citation>
    <scope>NUCLEOTIDE SEQUENCE</scope>
    <source>
        <strain evidence="3">B2012</strain>
    </source>
</reference>
<gene>
    <name evidence="3" type="ORF">JCR33_10970</name>
</gene>
<dbReference type="EMBL" id="JAEKJA010000007">
    <property type="protein sequence ID" value="MBJ3776213.1"/>
    <property type="molecule type" value="Genomic_DNA"/>
</dbReference>
<feature type="compositionally biased region" description="Basic and acidic residues" evidence="1">
    <location>
        <begin position="259"/>
        <end position="269"/>
    </location>
</feature>
<feature type="region of interest" description="Disordered" evidence="1">
    <location>
        <begin position="79"/>
        <end position="117"/>
    </location>
</feature>
<feature type="compositionally biased region" description="Basic residues" evidence="1">
    <location>
        <begin position="238"/>
        <end position="258"/>
    </location>
</feature>
<dbReference type="AlphaFoldDB" id="A0A934IPI7"/>
<protein>
    <recommendedName>
        <fullName evidence="5">CheA signal transduction histidine kinase</fullName>
    </recommendedName>
</protein>
<dbReference type="Proteomes" id="UP000609531">
    <property type="component" value="Unassembled WGS sequence"/>
</dbReference>
<keyword evidence="4" id="KW-1185">Reference proteome</keyword>
<organism evidence="3 4">
    <name type="scientific">Acuticoccus mangrovi</name>
    <dbReference type="NCBI Taxonomy" id="2796142"/>
    <lineage>
        <taxon>Bacteria</taxon>
        <taxon>Pseudomonadati</taxon>
        <taxon>Pseudomonadota</taxon>
        <taxon>Alphaproteobacteria</taxon>
        <taxon>Hyphomicrobiales</taxon>
        <taxon>Amorphaceae</taxon>
        <taxon>Acuticoccus</taxon>
    </lineage>
</organism>
<comment type="caution">
    <text evidence="3">The sequence shown here is derived from an EMBL/GenBank/DDBJ whole genome shotgun (WGS) entry which is preliminary data.</text>
</comment>
<accession>A0A934IPI7</accession>
<sequence>MTDFYSVLQRAVASLPDGSGPQRRAVYDKARKALLKQLQSFDPPLPSSDVTAQRLALEDAIRKIENEIARQIRTRRAVQGALPAGRSGQPATAREGEAEREARRRAEEARAREQQAELLESAVSQATIASEAAPEPSQQTALVPAQPVAVPAPVDDMHDADAVMFEEELDEDEVPHTRGRRHDAVFDEDEEDDYDDEDVVDAETYEDDDVVAARPDRVSERERRREEARALRAERRAERKSRGRGKAKPEKARKKPRKDKAERKGEKGRRSTLSRMVLPVIVLALLAGASYAAFTQREKLMAVIDSFESQGGPSSGGTRAPIAAETDPVVTKNSDRLPSTLDGEDTRTVTTTAWPPRAEGEGDADPEATTNAARTVGNDVSPFTTDGGSTPATEQAEEQVAAADPAATAATGTAQEPAPARPPIADISGGGSQQAVLYEEAARAGEQGTAVAGAVEWSMVRQSVGGGDPEPVVRANAEIPDRGISATLTIRENRDGALPASHLIEIAFDLPDSFEGGGVKNVPGVIMKETEQSRGDALRGAAARVSSGLFWIALSEDEADRETNLRLLRERDWIDIPILYESGRRAILTLRKGSDGYKSVDAAIQAWSPG</sequence>
<feature type="compositionally biased region" description="Basic and acidic residues" evidence="1">
    <location>
        <begin position="214"/>
        <end position="237"/>
    </location>
</feature>
<feature type="compositionally biased region" description="Basic and acidic residues" evidence="1">
    <location>
        <begin position="94"/>
        <end position="115"/>
    </location>
</feature>
<dbReference type="RefSeq" id="WP_198882089.1">
    <property type="nucleotide sequence ID" value="NZ_JAEKJA010000007.1"/>
</dbReference>
<evidence type="ECO:0000256" key="2">
    <source>
        <dbReference type="SAM" id="Phobius"/>
    </source>
</evidence>
<keyword evidence="2" id="KW-0812">Transmembrane</keyword>
<feature type="compositionally biased region" description="Acidic residues" evidence="1">
    <location>
        <begin position="186"/>
        <end position="210"/>
    </location>
</feature>
<evidence type="ECO:0008006" key="5">
    <source>
        <dbReference type="Google" id="ProtNLM"/>
    </source>
</evidence>
<feature type="region of interest" description="Disordered" evidence="1">
    <location>
        <begin position="167"/>
        <end position="271"/>
    </location>
</feature>
<keyword evidence="2" id="KW-1133">Transmembrane helix</keyword>
<evidence type="ECO:0000313" key="3">
    <source>
        <dbReference type="EMBL" id="MBJ3776213.1"/>
    </source>
</evidence>
<proteinExistence type="predicted"/>
<feature type="region of interest" description="Disordered" evidence="1">
    <location>
        <begin position="308"/>
        <end position="431"/>
    </location>
</feature>